<dbReference type="Proteomes" id="UP000198346">
    <property type="component" value="Unassembled WGS sequence"/>
</dbReference>
<evidence type="ECO:0000313" key="3">
    <source>
        <dbReference type="Proteomes" id="UP000198346"/>
    </source>
</evidence>
<protein>
    <submittedName>
        <fullName evidence="2">ABC-type transporter Mla maintaining outer membrane lipid asymmetry, MlaC component</fullName>
    </submittedName>
</protein>
<dbReference type="AlphaFoldDB" id="A0A239PUY4"/>
<reference evidence="2 3" key="1">
    <citation type="submission" date="2017-07" db="EMBL/GenBank/DDBJ databases">
        <authorList>
            <person name="Sun Z.S."/>
            <person name="Albrecht U."/>
            <person name="Echele G."/>
            <person name="Lee C.C."/>
        </authorList>
    </citation>
    <scope>NUCLEOTIDE SEQUENCE [LARGE SCALE GENOMIC DNA]</scope>
    <source>
        <strain evidence="2 3">CGMCC 1.12710</strain>
    </source>
</reference>
<feature type="signal peptide" evidence="1">
    <location>
        <begin position="1"/>
        <end position="28"/>
    </location>
</feature>
<dbReference type="PANTHER" id="PTHR36573:SF1">
    <property type="entry name" value="INTERMEMBRANE PHOSPHOLIPID TRANSPORT SYSTEM BINDING PROTEIN MLAC"/>
    <property type="match status" value="1"/>
</dbReference>
<keyword evidence="1" id="KW-0732">Signal</keyword>
<dbReference type="RefSeq" id="WP_143265990.1">
    <property type="nucleotide sequence ID" value="NZ_FZQA01000004.1"/>
</dbReference>
<feature type="chain" id="PRO_5013326112" evidence="1">
    <location>
        <begin position="29"/>
        <end position="221"/>
    </location>
</feature>
<dbReference type="InterPro" id="IPR042245">
    <property type="entry name" value="Tgt2/MlaC_sf"/>
</dbReference>
<evidence type="ECO:0000256" key="1">
    <source>
        <dbReference type="SAM" id="SignalP"/>
    </source>
</evidence>
<accession>A0A239PUY4</accession>
<dbReference type="Gene3D" id="3.10.450.710">
    <property type="entry name" value="Tgt2/MlaC"/>
    <property type="match status" value="1"/>
</dbReference>
<dbReference type="InterPro" id="IPR008869">
    <property type="entry name" value="MlaC/ttg2D"/>
</dbReference>
<proteinExistence type="predicted"/>
<name>A0A239PUY4_9PROT</name>
<dbReference type="EMBL" id="FZQA01000004">
    <property type="protein sequence ID" value="SNT74075.1"/>
    <property type="molecule type" value="Genomic_DNA"/>
</dbReference>
<evidence type="ECO:0000313" key="2">
    <source>
        <dbReference type="EMBL" id="SNT74075.1"/>
    </source>
</evidence>
<dbReference type="PANTHER" id="PTHR36573">
    <property type="entry name" value="INTERMEMBRANE PHOSPHOLIPID TRANSPORT SYSTEM BINDING PROTEIN MLAC"/>
    <property type="match status" value="1"/>
</dbReference>
<dbReference type="OrthoDB" id="8099120at2"/>
<sequence length="221" mass="23921">MTRFRPALFAGLAAAALLAGPPSGPALAAAQDAPEAAPDGDGDGAAMVAAAIAFAQELTDKATAALTDESASEAERLDRFQLVLAEGLALDVIGRFMLGETRKAMTPEQIARYEAVFPDYITRLYAEQFSDIVGRKLEVLEARQLGARDVIVRTQFPRSNGAPIMVDWRVRELRDGRRKMIDIIVSGVSIMLVKREEFSAFVAQNGVDALIERLEAEAWGE</sequence>
<gene>
    <name evidence="2" type="ORF">SAMN06297382_1979</name>
</gene>
<keyword evidence="3" id="KW-1185">Reference proteome</keyword>
<organism evidence="2 3">
    <name type="scientific">Amphiplicatus metriothermophilus</name>
    <dbReference type="NCBI Taxonomy" id="1519374"/>
    <lineage>
        <taxon>Bacteria</taxon>
        <taxon>Pseudomonadati</taxon>
        <taxon>Pseudomonadota</taxon>
        <taxon>Alphaproteobacteria</taxon>
        <taxon>Parvularculales</taxon>
        <taxon>Parvularculaceae</taxon>
        <taxon>Amphiplicatus</taxon>
    </lineage>
</organism>
<dbReference type="Pfam" id="PF05494">
    <property type="entry name" value="MlaC"/>
    <property type="match status" value="1"/>
</dbReference>